<comment type="subunit">
    <text evidence="9">Component of the NDC80 complex.</text>
</comment>
<dbReference type="InterPro" id="IPR045143">
    <property type="entry name" value="Spc25"/>
</dbReference>
<dbReference type="FunFam" id="3.30.457.50:FF:000001">
    <property type="entry name" value="Probable kinetochore protein spc25"/>
    <property type="match status" value="1"/>
</dbReference>
<dbReference type="PANTHER" id="PTHR14281:SF0">
    <property type="entry name" value="KINETOCHORE PROTEIN SPC25"/>
    <property type="match status" value="1"/>
</dbReference>
<dbReference type="GO" id="GO:0007059">
    <property type="term" value="P:chromosome segregation"/>
    <property type="evidence" value="ECO:0007669"/>
    <property type="project" value="InterPro"/>
</dbReference>
<dbReference type="EMBL" id="KI894010">
    <property type="protein sequence ID" value="OCF50255.1"/>
    <property type="molecule type" value="Genomic_DNA"/>
</dbReference>
<dbReference type="STRING" id="1296096.A0A1B9I410"/>
<evidence type="ECO:0000256" key="3">
    <source>
        <dbReference type="ARBA" id="ARBA00022618"/>
    </source>
</evidence>
<evidence type="ECO:0000313" key="13">
    <source>
        <dbReference type="EMBL" id="WWC71566.1"/>
    </source>
</evidence>
<dbReference type="GO" id="GO:0051301">
    <property type="term" value="P:cell division"/>
    <property type="evidence" value="ECO:0007669"/>
    <property type="project" value="UniProtKB-UniRule"/>
</dbReference>
<evidence type="ECO:0000256" key="5">
    <source>
        <dbReference type="ARBA" id="ARBA00022838"/>
    </source>
</evidence>
<comment type="subcellular location">
    <subcellularLocation>
        <location evidence="9">Nucleus</location>
    </subcellularLocation>
    <subcellularLocation>
        <location evidence="9">Chromosome</location>
        <location evidence="9">Centromere</location>
        <location evidence="9">Kinetochore</location>
    </subcellularLocation>
</comment>
<sequence length="310" mass="35297">MPPPPAYLPRPISLQAILDESSSNSTSPSIDLQWEPFQKHVESFLNAIDAYTIAAKTEIAARATDHVNTMRDLKAEKEETERRIHLEREREGEMLATLETERHTLTDLTSSLNHLQSSLQKVKDQSSSLENEINHLRKSNTSEKTEKDRQQSRLNEMRKRDEDELIELEESIGLRVEAVKRDLLMIRFTLLDPTDPQREFSFLIDISKQDYSVPNCDPPLANLPDLLQQLNHDREFFAFIKRVRKSFRALIPIPAPSTKFDELSGPGLGLRTPAPPTLLGSRILSSSTRENVVVDSHAIESLSLTNRIVK</sequence>
<dbReference type="Proteomes" id="UP000094020">
    <property type="component" value="Chromosome 7"/>
</dbReference>
<dbReference type="RefSeq" id="XP_019011474.1">
    <property type="nucleotide sequence ID" value="XM_019155320.1"/>
</dbReference>
<reference evidence="13" key="4">
    <citation type="submission" date="2024-02" db="EMBL/GenBank/DDBJ databases">
        <title>Comparative genomics of Cryptococcus and Kwoniella reveals pathogenesis evolution and contrasting modes of karyotype evolution via chromosome fusion or intercentromeric recombination.</title>
        <authorList>
            <person name="Coelho M.A."/>
            <person name="David-Palma M."/>
            <person name="Shea T."/>
            <person name="Bowers K."/>
            <person name="McGinley-Smith S."/>
            <person name="Mohammad A.W."/>
            <person name="Gnirke A."/>
            <person name="Yurkov A.M."/>
            <person name="Nowrousian M."/>
            <person name="Sun S."/>
            <person name="Cuomo C.A."/>
            <person name="Heitman J."/>
        </authorList>
    </citation>
    <scope>NUCLEOTIDE SEQUENCE</scope>
    <source>
        <strain evidence="13">CBS 10737</strain>
    </source>
</reference>
<dbReference type="KEGG" id="kpin:30171943"/>
<keyword evidence="4 9" id="KW-0498">Mitosis</keyword>
<proteinExistence type="inferred from homology"/>
<evidence type="ECO:0000256" key="1">
    <source>
        <dbReference type="ARBA" id="ARBA00006379"/>
    </source>
</evidence>
<evidence type="ECO:0000313" key="12">
    <source>
        <dbReference type="EMBL" id="OCF50255.1"/>
    </source>
</evidence>
<keyword evidence="14" id="KW-1185">Reference proteome</keyword>
<feature type="compositionally biased region" description="Polar residues" evidence="10">
    <location>
        <begin position="119"/>
        <end position="131"/>
    </location>
</feature>
<comment type="function">
    <text evidence="9">Acts as a component of the essential kinetochore-associated NDC80 complex, which is required for chromosome segregation and spindle checkpoint activity.</text>
</comment>
<dbReference type="PANTHER" id="PTHR14281">
    <property type="entry name" value="KINETOCHORE PROTEIN SPC25-RELATED"/>
    <property type="match status" value="1"/>
</dbReference>
<evidence type="ECO:0000256" key="9">
    <source>
        <dbReference type="RuleBase" id="RU367150"/>
    </source>
</evidence>
<evidence type="ECO:0000256" key="10">
    <source>
        <dbReference type="SAM" id="MobiDB-lite"/>
    </source>
</evidence>
<protein>
    <recommendedName>
        <fullName evidence="9">Kinetochore protein SPC25</fullName>
    </recommendedName>
</protein>
<evidence type="ECO:0000256" key="4">
    <source>
        <dbReference type="ARBA" id="ARBA00022776"/>
    </source>
</evidence>
<feature type="compositionally biased region" description="Basic and acidic residues" evidence="10">
    <location>
        <begin position="132"/>
        <end position="158"/>
    </location>
</feature>
<evidence type="ECO:0000256" key="8">
    <source>
        <dbReference type="ARBA" id="ARBA00023328"/>
    </source>
</evidence>
<keyword evidence="7 9" id="KW-0131">Cell cycle</keyword>
<dbReference type="GO" id="GO:0005634">
    <property type="term" value="C:nucleus"/>
    <property type="evidence" value="ECO:0007669"/>
    <property type="project" value="UniProtKB-SubCell"/>
</dbReference>
<keyword evidence="2 9" id="KW-0158">Chromosome</keyword>
<dbReference type="CDD" id="cd23784">
    <property type="entry name" value="RWD_Spc25"/>
    <property type="match status" value="1"/>
</dbReference>
<reference evidence="12" key="3">
    <citation type="submission" date="2016-07" db="EMBL/GenBank/DDBJ databases">
        <title>Evolution of pathogenesis and genome organization in the Tremellales.</title>
        <authorList>
            <person name="Cuomo C."/>
            <person name="Litvintseva A."/>
            <person name="Heitman J."/>
            <person name="Chen Y."/>
            <person name="Sun S."/>
            <person name="Springer D."/>
            <person name="Dromer F."/>
            <person name="Young S."/>
            <person name="Zeng Q."/>
            <person name="Chapman S."/>
            <person name="Gujja S."/>
            <person name="Saif S."/>
            <person name="Birren B."/>
        </authorList>
    </citation>
    <scope>NUCLEOTIDE SEQUENCE</scope>
    <source>
        <strain evidence="12">CBS 10737</strain>
    </source>
</reference>
<dbReference type="Gene3D" id="3.30.457.50">
    <property type="entry name" value="Chromosome segregation protein Spc25"/>
    <property type="match status" value="1"/>
</dbReference>
<dbReference type="AlphaFoldDB" id="A0A1B9I410"/>
<evidence type="ECO:0000256" key="7">
    <source>
        <dbReference type="ARBA" id="ARBA00023306"/>
    </source>
</evidence>
<keyword evidence="6" id="KW-0175">Coiled coil</keyword>
<comment type="similarity">
    <text evidence="1 9">Belongs to the SPC25 family.</text>
</comment>
<accession>A0A1B9I410</accession>
<dbReference type="GO" id="GO:0031262">
    <property type="term" value="C:Ndc80 complex"/>
    <property type="evidence" value="ECO:0007669"/>
    <property type="project" value="InterPro"/>
</dbReference>
<dbReference type="InterPro" id="IPR013255">
    <property type="entry name" value="Spc25_C"/>
</dbReference>
<feature type="domain" description="Chromosome segregation protein Spc25 C-terminal" evidence="11">
    <location>
        <begin position="179"/>
        <end position="248"/>
    </location>
</feature>
<name>A0A1B9I410_9TREE</name>
<dbReference type="OrthoDB" id="4056921at2759"/>
<keyword evidence="9" id="KW-0539">Nucleus</keyword>
<feature type="region of interest" description="Disordered" evidence="10">
    <location>
        <begin position="119"/>
        <end position="158"/>
    </location>
</feature>
<evidence type="ECO:0000256" key="6">
    <source>
        <dbReference type="ARBA" id="ARBA00023054"/>
    </source>
</evidence>
<gene>
    <name evidence="12" type="ORF">I206_03574</name>
    <name evidence="13" type="ORF">I206_105524</name>
</gene>
<organism evidence="12">
    <name type="scientific">Kwoniella pini CBS 10737</name>
    <dbReference type="NCBI Taxonomy" id="1296096"/>
    <lineage>
        <taxon>Eukaryota</taxon>
        <taxon>Fungi</taxon>
        <taxon>Dikarya</taxon>
        <taxon>Basidiomycota</taxon>
        <taxon>Agaricomycotina</taxon>
        <taxon>Tremellomycetes</taxon>
        <taxon>Tremellales</taxon>
        <taxon>Cryptococcaceae</taxon>
        <taxon>Kwoniella</taxon>
    </lineage>
</organism>
<dbReference type="Pfam" id="PF08234">
    <property type="entry name" value="Spindle_Spc25"/>
    <property type="match status" value="1"/>
</dbReference>
<dbReference type="EMBL" id="CP144525">
    <property type="protein sequence ID" value="WWC71566.1"/>
    <property type="molecule type" value="Genomic_DNA"/>
</dbReference>
<reference evidence="13" key="2">
    <citation type="submission" date="2013-07" db="EMBL/GenBank/DDBJ databases">
        <authorList>
            <consortium name="The Broad Institute Genome Sequencing Platform"/>
            <person name="Cuomo C."/>
            <person name="Litvintseva A."/>
            <person name="Chen Y."/>
            <person name="Heitman J."/>
            <person name="Sun S."/>
            <person name="Springer D."/>
            <person name="Dromer F."/>
            <person name="Young S.K."/>
            <person name="Zeng Q."/>
            <person name="Gargeya S."/>
            <person name="Fitzgerald M."/>
            <person name="Abouelleil A."/>
            <person name="Alvarado L."/>
            <person name="Berlin A.M."/>
            <person name="Chapman S.B."/>
            <person name="Dewar J."/>
            <person name="Goldberg J."/>
            <person name="Griggs A."/>
            <person name="Gujja S."/>
            <person name="Hansen M."/>
            <person name="Howarth C."/>
            <person name="Imamovic A."/>
            <person name="Larimer J."/>
            <person name="McCowan C."/>
            <person name="Murphy C."/>
            <person name="Pearson M."/>
            <person name="Priest M."/>
            <person name="Roberts A."/>
            <person name="Saif S."/>
            <person name="Shea T."/>
            <person name="Sykes S."/>
            <person name="Wortman J."/>
            <person name="Nusbaum C."/>
            <person name="Birren B."/>
        </authorList>
    </citation>
    <scope>NUCLEOTIDE SEQUENCE</scope>
    <source>
        <strain evidence="13">CBS 10737</strain>
    </source>
</reference>
<evidence type="ECO:0000256" key="2">
    <source>
        <dbReference type="ARBA" id="ARBA00022454"/>
    </source>
</evidence>
<evidence type="ECO:0000259" key="11">
    <source>
        <dbReference type="Pfam" id="PF08234"/>
    </source>
</evidence>
<keyword evidence="5 9" id="KW-0995">Kinetochore</keyword>
<evidence type="ECO:0000313" key="14">
    <source>
        <dbReference type="Proteomes" id="UP000094020"/>
    </source>
</evidence>
<keyword evidence="8 9" id="KW-0137">Centromere</keyword>
<dbReference type="GeneID" id="30171943"/>
<reference evidence="12" key="1">
    <citation type="submission" date="2013-07" db="EMBL/GenBank/DDBJ databases">
        <title>The Genome Sequence of Cryptococcus pinus CBS10737.</title>
        <authorList>
            <consortium name="The Broad Institute Genome Sequencing Platform"/>
            <person name="Cuomo C."/>
            <person name="Litvintseva A."/>
            <person name="Chen Y."/>
            <person name="Heitman J."/>
            <person name="Sun S."/>
            <person name="Springer D."/>
            <person name="Dromer F."/>
            <person name="Young S.K."/>
            <person name="Zeng Q."/>
            <person name="Gargeya S."/>
            <person name="Fitzgerald M."/>
            <person name="Abouelleil A."/>
            <person name="Alvarado L."/>
            <person name="Berlin A.M."/>
            <person name="Chapman S.B."/>
            <person name="Dewar J."/>
            <person name="Goldberg J."/>
            <person name="Griggs A."/>
            <person name="Gujja S."/>
            <person name="Hansen M."/>
            <person name="Howarth C."/>
            <person name="Imamovic A."/>
            <person name="Larimer J."/>
            <person name="McCowan C."/>
            <person name="Murphy C."/>
            <person name="Pearson M."/>
            <person name="Priest M."/>
            <person name="Roberts A."/>
            <person name="Saif S."/>
            <person name="Shea T."/>
            <person name="Sykes S."/>
            <person name="Wortman J."/>
            <person name="Nusbaum C."/>
            <person name="Birren B."/>
        </authorList>
    </citation>
    <scope>NUCLEOTIDE SEQUENCE [LARGE SCALE GENOMIC DNA]</scope>
    <source>
        <strain evidence="12">CBS 10737</strain>
    </source>
</reference>
<keyword evidence="3 9" id="KW-0132">Cell division</keyword>